<dbReference type="AlphaFoldDB" id="A0A5C4XBT8"/>
<dbReference type="PANTHER" id="PTHR36440:SF1">
    <property type="entry name" value="PUTATIVE (AFU_ORTHOLOGUE AFUA_8G07350)-RELATED"/>
    <property type="match status" value="1"/>
</dbReference>
<keyword evidence="3" id="KW-1185">Reference proteome</keyword>
<evidence type="ECO:0000259" key="1">
    <source>
        <dbReference type="Pfam" id="PF07883"/>
    </source>
</evidence>
<organism evidence="2 3">
    <name type="scientific">Aliirhizobium smilacinae</name>
    <dbReference type="NCBI Taxonomy" id="1395944"/>
    <lineage>
        <taxon>Bacteria</taxon>
        <taxon>Pseudomonadati</taxon>
        <taxon>Pseudomonadota</taxon>
        <taxon>Alphaproteobacteria</taxon>
        <taxon>Hyphomicrobiales</taxon>
        <taxon>Rhizobiaceae</taxon>
        <taxon>Aliirhizobium</taxon>
    </lineage>
</organism>
<accession>A0A5C4XBT8</accession>
<dbReference type="InterPro" id="IPR014710">
    <property type="entry name" value="RmlC-like_jellyroll"/>
</dbReference>
<dbReference type="InterPro" id="IPR011051">
    <property type="entry name" value="RmlC_Cupin_sf"/>
</dbReference>
<evidence type="ECO:0000313" key="2">
    <source>
        <dbReference type="EMBL" id="TNM60933.1"/>
    </source>
</evidence>
<dbReference type="InterPro" id="IPR053146">
    <property type="entry name" value="QDO-like"/>
</dbReference>
<comment type="caution">
    <text evidence="2">The sequence shown here is derived from an EMBL/GenBank/DDBJ whole genome shotgun (WGS) entry which is preliminary data.</text>
</comment>
<dbReference type="OrthoDB" id="6058at2"/>
<dbReference type="EMBL" id="VDMN01000007">
    <property type="protein sequence ID" value="TNM60933.1"/>
    <property type="molecule type" value="Genomic_DNA"/>
</dbReference>
<proteinExistence type="predicted"/>
<dbReference type="Pfam" id="PF07883">
    <property type="entry name" value="Cupin_2"/>
    <property type="match status" value="1"/>
</dbReference>
<reference evidence="2 3" key="1">
    <citation type="submission" date="2019-06" db="EMBL/GenBank/DDBJ databases">
        <title>The draft genome of Rhizobium smilacinae PTYR-5.</title>
        <authorList>
            <person name="Liu L."/>
            <person name="Li L."/>
            <person name="Zhang X."/>
        </authorList>
    </citation>
    <scope>NUCLEOTIDE SEQUENCE [LARGE SCALE GENOMIC DNA]</scope>
    <source>
        <strain evidence="2 3">PTYR-5</strain>
    </source>
</reference>
<protein>
    <submittedName>
        <fullName evidence="2">Cupin domain-containing protein</fullName>
    </submittedName>
</protein>
<name>A0A5C4XBT8_9HYPH</name>
<feature type="domain" description="Cupin type-2" evidence="1">
    <location>
        <begin position="49"/>
        <end position="112"/>
    </location>
</feature>
<dbReference type="RefSeq" id="WP_139678841.1">
    <property type="nucleotide sequence ID" value="NZ_VDMN01000007.1"/>
</dbReference>
<dbReference type="Gene3D" id="2.60.120.10">
    <property type="entry name" value="Jelly Rolls"/>
    <property type="match status" value="1"/>
</dbReference>
<dbReference type="Proteomes" id="UP000311605">
    <property type="component" value="Unassembled WGS sequence"/>
</dbReference>
<dbReference type="InterPro" id="IPR013096">
    <property type="entry name" value="Cupin_2"/>
</dbReference>
<dbReference type="PANTHER" id="PTHR36440">
    <property type="entry name" value="PUTATIVE (AFU_ORTHOLOGUE AFUA_8G07350)-RELATED"/>
    <property type="match status" value="1"/>
</dbReference>
<dbReference type="SUPFAM" id="SSF51182">
    <property type="entry name" value="RmlC-like cupins"/>
    <property type="match status" value="1"/>
</dbReference>
<evidence type="ECO:0000313" key="3">
    <source>
        <dbReference type="Proteomes" id="UP000311605"/>
    </source>
</evidence>
<sequence>MMAAKVDSNSNICGDTGPMTVHFLGNLLTFHVRSAATGDKFTLIENRTAPGQGAPLHRQADDEAFYVLEGQYEFFLDGDWHLKGAGEAVHIVPGTVHAFRNPGKTDARMLIINSPGSHHEAFFVDVGDKAEFRQTAFSPIAPPDIPAIVASGLRNHIEILPPAA</sequence>
<gene>
    <name evidence="2" type="ORF">FHP24_24380</name>
</gene>